<dbReference type="RefSeq" id="WP_008908164.1">
    <property type="nucleotide sequence ID" value="NZ_CAKP01000036.1"/>
</dbReference>
<reference evidence="1 2" key="1">
    <citation type="journal article" date="2011" name="J. Bacteriol.">
        <title>Draft genome sequence of Caloramator australicus strain RC3T, a thermoanaerobe from the Great Artesian Basin of Australia.</title>
        <authorList>
            <person name="Ogg C.D."/>
            <person name="Patel B.K.C."/>
        </authorList>
    </citation>
    <scope>NUCLEOTIDE SEQUENCE [LARGE SCALE GENOMIC DNA]</scope>
    <source>
        <strain evidence="1 2">RC3</strain>
    </source>
</reference>
<gene>
    <name evidence="1" type="ORF">CAAU_0804</name>
</gene>
<sequence>MVAIELLNELKKFIENVVEEYVLETNNRETKKEPQVVVGYLPAKGESDIPDYPYVIIRAMNGVDNQEKSEIKINLIIGTYSDDHEGWQDTLNIIQRIRQRLLEQRTLAKKFRLELPLEWELFEEQALPEWNGLIKTIWTIPQPQEIIEKESEYFGR</sequence>
<dbReference type="STRING" id="857293.CAAU_0804"/>
<name>I7KT80_9CLOT</name>
<organism evidence="1 2">
    <name type="scientific">Caloramator australicus RC3</name>
    <dbReference type="NCBI Taxonomy" id="857293"/>
    <lineage>
        <taxon>Bacteria</taxon>
        <taxon>Bacillati</taxon>
        <taxon>Bacillota</taxon>
        <taxon>Clostridia</taxon>
        <taxon>Eubacteriales</taxon>
        <taxon>Clostridiaceae</taxon>
        <taxon>Caloramator</taxon>
    </lineage>
</organism>
<protein>
    <recommendedName>
        <fullName evidence="3">Phage protein</fullName>
    </recommendedName>
</protein>
<keyword evidence="2" id="KW-1185">Reference proteome</keyword>
<evidence type="ECO:0000313" key="1">
    <source>
        <dbReference type="EMBL" id="CCJ32888.1"/>
    </source>
</evidence>
<accession>I7KT80</accession>
<dbReference type="OrthoDB" id="9802878at2"/>
<comment type="caution">
    <text evidence="1">The sequence shown here is derived from an EMBL/GenBank/DDBJ whole genome shotgun (WGS) entry which is preliminary data.</text>
</comment>
<dbReference type="AlphaFoldDB" id="I7KT80"/>
<evidence type="ECO:0000313" key="2">
    <source>
        <dbReference type="Proteomes" id="UP000007652"/>
    </source>
</evidence>
<proteinExistence type="predicted"/>
<dbReference type="EMBL" id="CAKP01000036">
    <property type="protein sequence ID" value="CCJ32888.1"/>
    <property type="molecule type" value="Genomic_DNA"/>
</dbReference>
<dbReference type="eggNOG" id="ENOG5030NHR">
    <property type="taxonomic scope" value="Bacteria"/>
</dbReference>
<evidence type="ECO:0008006" key="3">
    <source>
        <dbReference type="Google" id="ProtNLM"/>
    </source>
</evidence>
<dbReference type="Proteomes" id="UP000007652">
    <property type="component" value="Unassembled WGS sequence"/>
</dbReference>